<evidence type="ECO:0008006" key="4">
    <source>
        <dbReference type="Google" id="ProtNLM"/>
    </source>
</evidence>
<feature type="signal peptide" evidence="1">
    <location>
        <begin position="1"/>
        <end position="19"/>
    </location>
</feature>
<reference evidence="3" key="1">
    <citation type="journal article" date="2019" name="Int. J. Syst. Evol. Microbiol.">
        <title>The Global Catalogue of Microorganisms (GCM) 10K type strain sequencing project: providing services to taxonomists for standard genome sequencing and annotation.</title>
        <authorList>
            <consortium name="The Broad Institute Genomics Platform"/>
            <consortium name="The Broad Institute Genome Sequencing Center for Infectious Disease"/>
            <person name="Wu L."/>
            <person name="Ma J."/>
        </authorList>
    </citation>
    <scope>NUCLEOTIDE SEQUENCE [LARGE SCALE GENOMIC DNA]</scope>
    <source>
        <strain evidence="3">CECT 7297</strain>
    </source>
</reference>
<protein>
    <recommendedName>
        <fullName evidence="4">MSHA biogenesis protein MshK</fullName>
    </recommendedName>
</protein>
<keyword evidence="1" id="KW-0732">Signal</keyword>
<proteinExistence type="predicted"/>
<organism evidence="2 3">
    <name type="scientific">Marinobacter lacisalsi</name>
    <dbReference type="NCBI Taxonomy" id="475979"/>
    <lineage>
        <taxon>Bacteria</taxon>
        <taxon>Pseudomonadati</taxon>
        <taxon>Pseudomonadota</taxon>
        <taxon>Gammaproteobacteria</taxon>
        <taxon>Pseudomonadales</taxon>
        <taxon>Marinobacteraceae</taxon>
        <taxon>Marinobacter</taxon>
    </lineage>
</organism>
<keyword evidence="3" id="KW-1185">Reference proteome</keyword>
<accession>A0ABV8QDH6</accession>
<evidence type="ECO:0000313" key="2">
    <source>
        <dbReference type="EMBL" id="MFC4258406.1"/>
    </source>
</evidence>
<dbReference type="RefSeq" id="WP_379885931.1">
    <property type="nucleotide sequence ID" value="NZ_JBHSDI010000008.1"/>
</dbReference>
<dbReference type="EMBL" id="JBHSDI010000008">
    <property type="protein sequence ID" value="MFC4258406.1"/>
    <property type="molecule type" value="Genomic_DNA"/>
</dbReference>
<name>A0ABV8QDH6_9GAMM</name>
<feature type="chain" id="PRO_5045298147" description="MSHA biogenesis protein MshK" evidence="1">
    <location>
        <begin position="20"/>
        <end position="105"/>
    </location>
</feature>
<evidence type="ECO:0000256" key="1">
    <source>
        <dbReference type="SAM" id="SignalP"/>
    </source>
</evidence>
<evidence type="ECO:0000313" key="3">
    <source>
        <dbReference type="Proteomes" id="UP001595798"/>
    </source>
</evidence>
<gene>
    <name evidence="2" type="ORF">ACFOZ5_05065</name>
</gene>
<comment type="caution">
    <text evidence="2">The sequence shown here is derived from an EMBL/GenBank/DDBJ whole genome shotgun (WGS) entry which is preliminary data.</text>
</comment>
<dbReference type="Proteomes" id="UP001595798">
    <property type="component" value="Unassembled WGS sequence"/>
</dbReference>
<sequence length="105" mass="11417">MPRLLMLMFLLIGPVAAMALQDPTRPPGPQAAPAPAMPSKQFALSSILYGAERRVAIINGVPRSEGDTFDGVRLRRIYPGRIELVVQGQVREVRLAAPPSIRTSK</sequence>